<dbReference type="SMART" id="SM00954">
    <property type="entry name" value="RelA_SpoT"/>
    <property type="match status" value="1"/>
</dbReference>
<feature type="domain" description="ACT" evidence="6">
    <location>
        <begin position="645"/>
        <end position="718"/>
    </location>
</feature>
<evidence type="ECO:0000256" key="3">
    <source>
        <dbReference type="ARBA" id="ARBA00024387"/>
    </source>
</evidence>
<keyword evidence="1 9" id="KW-0378">Hydrolase</keyword>
<organism evidence="9">
    <name type="scientific">uncultured Thiotrichaceae bacterium</name>
    <dbReference type="NCBI Taxonomy" id="298394"/>
    <lineage>
        <taxon>Bacteria</taxon>
        <taxon>Pseudomonadati</taxon>
        <taxon>Pseudomonadota</taxon>
        <taxon>Gammaproteobacteria</taxon>
        <taxon>Thiotrichales</taxon>
        <taxon>Thiotrichaceae</taxon>
        <taxon>environmental samples</taxon>
    </lineage>
</organism>
<comment type="similarity">
    <text evidence="5">Belongs to the relA/spoT family.</text>
</comment>
<keyword evidence="9" id="KW-0418">Kinase</keyword>
<feature type="domain" description="HD" evidence="7">
    <location>
        <begin position="53"/>
        <end position="152"/>
    </location>
</feature>
<comment type="function">
    <text evidence="5">In eubacteria ppGpp (guanosine 3'-diphosphate 5'-diphosphate) is a mediator of the stringent response that coordinates a variety of cellular activities in response to changes in nutritional abundance.</text>
</comment>
<dbReference type="SUPFAM" id="SSF55021">
    <property type="entry name" value="ACT-like"/>
    <property type="match status" value="1"/>
</dbReference>
<name>A0A6S6TPI8_9GAMM</name>
<dbReference type="InterPro" id="IPR007685">
    <property type="entry name" value="RelA_SpoT"/>
</dbReference>
<dbReference type="EC" id="3.1.7.2" evidence="3"/>
<dbReference type="PANTHER" id="PTHR21262:SF36">
    <property type="entry name" value="BIFUNCTIONAL (P)PPGPP SYNTHASE_HYDROLASE SPOT"/>
    <property type="match status" value="1"/>
</dbReference>
<keyword evidence="9" id="KW-0808">Transferase</keyword>
<dbReference type="GO" id="GO:0008893">
    <property type="term" value="F:guanosine-3',5'-bis(diphosphate) 3'-diphosphatase activity"/>
    <property type="evidence" value="ECO:0007669"/>
    <property type="project" value="UniProtKB-EC"/>
</dbReference>
<dbReference type="Gene3D" id="1.10.3210.10">
    <property type="entry name" value="Hypothetical protein af1432"/>
    <property type="match status" value="1"/>
</dbReference>
<dbReference type="NCBIfam" id="TIGR00691">
    <property type="entry name" value="spoT_relA"/>
    <property type="match status" value="1"/>
</dbReference>
<dbReference type="PROSITE" id="PS51880">
    <property type="entry name" value="TGS"/>
    <property type="match status" value="1"/>
</dbReference>
<dbReference type="Pfam" id="PF02824">
    <property type="entry name" value="TGS"/>
    <property type="match status" value="1"/>
</dbReference>
<evidence type="ECO:0000256" key="2">
    <source>
        <dbReference type="ARBA" id="ARBA00024329"/>
    </source>
</evidence>
<dbReference type="InterPro" id="IPR006674">
    <property type="entry name" value="HD_domain"/>
</dbReference>
<dbReference type="GO" id="GO:0008728">
    <property type="term" value="F:GTP diphosphokinase activity"/>
    <property type="evidence" value="ECO:0007669"/>
    <property type="project" value="TreeGrafter"/>
</dbReference>
<dbReference type="Gene3D" id="3.30.460.10">
    <property type="entry name" value="Beta Polymerase, domain 2"/>
    <property type="match status" value="1"/>
</dbReference>
<evidence type="ECO:0000256" key="4">
    <source>
        <dbReference type="ARBA" id="ARBA00047968"/>
    </source>
</evidence>
<dbReference type="InterPro" id="IPR012675">
    <property type="entry name" value="Beta-grasp_dom_sf"/>
</dbReference>
<dbReference type="Gene3D" id="3.30.70.260">
    <property type="match status" value="1"/>
</dbReference>
<dbReference type="GO" id="GO:0015970">
    <property type="term" value="P:guanosine tetraphosphate biosynthetic process"/>
    <property type="evidence" value="ECO:0007669"/>
    <property type="project" value="UniProtKB-UniPathway"/>
</dbReference>
<dbReference type="AlphaFoldDB" id="A0A6S6TPI8"/>
<dbReference type="FunFam" id="1.10.3210.10:FF:000001">
    <property type="entry name" value="GTP pyrophosphokinase RelA"/>
    <property type="match status" value="1"/>
</dbReference>
<dbReference type="Pfam" id="PF13291">
    <property type="entry name" value="ACT_4"/>
    <property type="match status" value="1"/>
</dbReference>
<dbReference type="InterPro" id="IPR045600">
    <property type="entry name" value="RelA/SpoT_AH_RIS"/>
</dbReference>
<dbReference type="SUPFAM" id="SSF81301">
    <property type="entry name" value="Nucleotidyltransferase"/>
    <property type="match status" value="1"/>
</dbReference>
<dbReference type="GO" id="GO:0005886">
    <property type="term" value="C:plasma membrane"/>
    <property type="evidence" value="ECO:0007669"/>
    <property type="project" value="TreeGrafter"/>
</dbReference>
<evidence type="ECO:0000313" key="9">
    <source>
        <dbReference type="EMBL" id="CAA6820007.1"/>
    </source>
</evidence>
<protein>
    <recommendedName>
        <fullName evidence="3">guanosine-3',5'-bis(diphosphate) 3'-diphosphatase</fullName>
        <ecNumber evidence="3">3.1.7.2</ecNumber>
    </recommendedName>
</protein>
<dbReference type="CDD" id="cd05399">
    <property type="entry name" value="NT_Rel-Spo_like"/>
    <property type="match status" value="1"/>
</dbReference>
<dbReference type="FunFam" id="3.10.20.30:FF:000002">
    <property type="entry name" value="GTP pyrophosphokinase (RelA/SpoT)"/>
    <property type="match status" value="1"/>
</dbReference>
<dbReference type="InterPro" id="IPR004811">
    <property type="entry name" value="RelA/Spo_fam"/>
</dbReference>
<dbReference type="PANTHER" id="PTHR21262">
    <property type="entry name" value="GUANOSINE-3',5'-BIS DIPHOSPHATE 3'-PYROPHOSPHOHYDROLASE"/>
    <property type="match status" value="1"/>
</dbReference>
<comment type="catalytic activity">
    <reaction evidence="4">
        <text>guanosine 3',5'-bis(diphosphate) + H2O = GDP + diphosphate + H(+)</text>
        <dbReference type="Rhea" id="RHEA:14253"/>
        <dbReference type="ChEBI" id="CHEBI:15377"/>
        <dbReference type="ChEBI" id="CHEBI:15378"/>
        <dbReference type="ChEBI" id="CHEBI:33019"/>
        <dbReference type="ChEBI" id="CHEBI:58189"/>
        <dbReference type="ChEBI" id="CHEBI:77828"/>
        <dbReference type="EC" id="3.1.7.2"/>
    </reaction>
</comment>
<evidence type="ECO:0000259" key="8">
    <source>
        <dbReference type="PROSITE" id="PS51880"/>
    </source>
</evidence>
<gene>
    <name evidence="9" type="ORF">HELGO_WM39354</name>
</gene>
<dbReference type="PROSITE" id="PS51831">
    <property type="entry name" value="HD"/>
    <property type="match status" value="1"/>
</dbReference>
<dbReference type="EMBL" id="CACVAT010000338">
    <property type="protein sequence ID" value="CAA6820007.1"/>
    <property type="molecule type" value="Genomic_DNA"/>
</dbReference>
<dbReference type="CDD" id="cd01668">
    <property type="entry name" value="TGS_RSH"/>
    <property type="match status" value="1"/>
</dbReference>
<evidence type="ECO:0000256" key="1">
    <source>
        <dbReference type="ARBA" id="ARBA00022801"/>
    </source>
</evidence>
<dbReference type="Pfam" id="PF04607">
    <property type="entry name" value="RelA_SpoT"/>
    <property type="match status" value="1"/>
</dbReference>
<dbReference type="UniPathway" id="UPA00908">
    <property type="reaction ID" value="UER00886"/>
</dbReference>
<accession>A0A6S6TPI8</accession>
<dbReference type="InterPro" id="IPR033655">
    <property type="entry name" value="TGS_RelA/SpoT"/>
</dbReference>
<dbReference type="InterPro" id="IPR012676">
    <property type="entry name" value="TGS-like"/>
</dbReference>
<dbReference type="GO" id="GO:0016301">
    <property type="term" value="F:kinase activity"/>
    <property type="evidence" value="ECO:0007669"/>
    <property type="project" value="UniProtKB-KW"/>
</dbReference>
<feature type="domain" description="TGS" evidence="8">
    <location>
        <begin position="396"/>
        <end position="457"/>
    </location>
</feature>
<comment type="pathway">
    <text evidence="2">Purine metabolism; ppGpp biosynthesis; ppGpp from GDP: step 1/1.</text>
</comment>
<reference evidence="9" key="1">
    <citation type="submission" date="2020-01" db="EMBL/GenBank/DDBJ databases">
        <authorList>
            <person name="Meier V. D."/>
            <person name="Meier V D."/>
        </authorList>
    </citation>
    <scope>NUCLEOTIDE SEQUENCE</scope>
    <source>
        <strain evidence="9">HLG_WM_MAG_09</strain>
    </source>
</reference>
<dbReference type="SUPFAM" id="SSF109604">
    <property type="entry name" value="HD-domain/PDEase-like"/>
    <property type="match status" value="1"/>
</dbReference>
<evidence type="ECO:0000259" key="7">
    <source>
        <dbReference type="PROSITE" id="PS51831"/>
    </source>
</evidence>
<proteinExistence type="inferred from homology"/>
<dbReference type="GO" id="GO:0042594">
    <property type="term" value="P:response to starvation"/>
    <property type="evidence" value="ECO:0007669"/>
    <property type="project" value="TreeGrafter"/>
</dbReference>
<dbReference type="SMART" id="SM00471">
    <property type="entry name" value="HDc"/>
    <property type="match status" value="1"/>
</dbReference>
<dbReference type="Pfam" id="PF19296">
    <property type="entry name" value="RelA_AH_RIS"/>
    <property type="match status" value="1"/>
</dbReference>
<evidence type="ECO:0000259" key="6">
    <source>
        <dbReference type="PROSITE" id="PS51671"/>
    </source>
</evidence>
<dbReference type="InterPro" id="IPR045865">
    <property type="entry name" value="ACT-like_dom_sf"/>
</dbReference>
<dbReference type="PROSITE" id="PS51671">
    <property type="entry name" value="ACT"/>
    <property type="match status" value="1"/>
</dbReference>
<dbReference type="Pfam" id="PF13328">
    <property type="entry name" value="HD_4"/>
    <property type="match status" value="1"/>
</dbReference>
<dbReference type="CDD" id="cd00077">
    <property type="entry name" value="HDc"/>
    <property type="match status" value="1"/>
</dbReference>
<dbReference type="InterPro" id="IPR002912">
    <property type="entry name" value="ACT_dom"/>
</dbReference>
<dbReference type="InterPro" id="IPR043519">
    <property type="entry name" value="NT_sf"/>
</dbReference>
<dbReference type="Gene3D" id="3.10.20.30">
    <property type="match status" value="1"/>
</dbReference>
<dbReference type="InterPro" id="IPR004095">
    <property type="entry name" value="TGS"/>
</dbReference>
<dbReference type="SUPFAM" id="SSF81271">
    <property type="entry name" value="TGS-like"/>
    <property type="match status" value="1"/>
</dbReference>
<sequence length="731" mass="83282">MPSIPPNNFFRAADLMNMVERYLSEEESRHVYEAFILADSAHSSVLRKSGEPYITHPLEVARILAEMRMDADTLSAALLHDVIEDTDHSEADIAAHSGPIVAHMVEGVTKLATEDFANKQEATIASFQKMMTAMTDDFRVVLIKLADRLHNLRTLGFKKPASQRRIAKETLAIYVPLARRMGMHHMRRNMQLLAFQHLYPWRSKILRQSLERYLDYNREIHKDILNTVLDAVLKQVPGSLTFIWRKNPFTIYERIKRHGKRFDEKREILEIRVLVGTVDDCYRTLGIIHNLYHPKLNGFYDFISTPKTDGFQALQTTVYTPSKQAVRFQIQTRTMYHVAQYGITAQWRYPDMHSRQKAKITQDSLDVWLDQVREFGLKADNAVEFYTDMKADFFLTEIYAFTPKGDVKEFPRGATMVDYAYGIHTELGQRCVGAKIDGEEVPLRTRIPNGATIEVLTDPQATPQPSWLNHAITGKARSHIRNWLRQQKVADRLTLGRKLFDQALHDHKSSLEVINPDEMATLLQTFKMGSIDELFLAIAQGEHCSRLLSKRLLGGVALGKTPMPPAADHEATPLLVKGADGLLIHFSNCCYPLPNDPILAHLNPDVGLEVHRDSCSVLDSTVEPESVLSVAWAAQEDTGQQFLAGILTQAYNVPGVIFHVAELFEQMKVNIEEVNTKGDSNIKQTEWIVHVNDLEHLREIIRLVEHVPSVIRVKRLLPKSTESDDNNYFHD</sequence>
<evidence type="ECO:0000256" key="5">
    <source>
        <dbReference type="RuleBase" id="RU003847"/>
    </source>
</evidence>
<dbReference type="InterPro" id="IPR003607">
    <property type="entry name" value="HD/PDEase_dom"/>
</dbReference>